<dbReference type="SUPFAM" id="SSF81301">
    <property type="entry name" value="Nucleotidyltransferase"/>
    <property type="match status" value="1"/>
</dbReference>
<dbReference type="Gene3D" id="3.30.460.40">
    <property type="match status" value="1"/>
</dbReference>
<dbReference type="EMBL" id="MU251520">
    <property type="protein sequence ID" value="KAG9232994.1"/>
    <property type="molecule type" value="Genomic_DNA"/>
</dbReference>
<feature type="non-terminal residue" evidence="1">
    <location>
        <position position="1"/>
    </location>
</feature>
<reference evidence="1" key="1">
    <citation type="journal article" date="2021" name="IMA Fungus">
        <title>Genomic characterization of three marine fungi, including Emericellopsis atlantica sp. nov. with signatures of a generalist lifestyle and marine biomass degradation.</title>
        <authorList>
            <person name="Hagestad O.C."/>
            <person name="Hou L."/>
            <person name="Andersen J.H."/>
            <person name="Hansen E.H."/>
            <person name="Altermark B."/>
            <person name="Li C."/>
            <person name="Kuhnert E."/>
            <person name="Cox R.J."/>
            <person name="Crous P.W."/>
            <person name="Spatafora J.W."/>
            <person name="Lail K."/>
            <person name="Amirebrahimi M."/>
            <person name="Lipzen A."/>
            <person name="Pangilinan J."/>
            <person name="Andreopoulos W."/>
            <person name="Hayes R.D."/>
            <person name="Ng V."/>
            <person name="Grigoriev I.V."/>
            <person name="Jackson S.A."/>
            <person name="Sutton T.D.S."/>
            <person name="Dobson A.D.W."/>
            <person name="Rama T."/>
        </authorList>
    </citation>
    <scope>NUCLEOTIDE SEQUENCE</scope>
    <source>
        <strain evidence="1">TRa018bII</strain>
    </source>
</reference>
<dbReference type="OrthoDB" id="5419802at2759"/>
<dbReference type="Proteomes" id="UP000824998">
    <property type="component" value="Unassembled WGS sequence"/>
</dbReference>
<sequence>IRAAAGAISYSLNDRVYAVVGGAACSLLGSTRETDDVDIVVPQDVTRDTRRMLKDEPTYFHVEKKTLHTYYKSDPKVEVEIIAPPALFRESFDNNTPVVLVDDIRVLKPSLILNAKCNSILGRASEGEKTTDATDIKFCLWWCASNNARPTTAEVPRDGAMLGPSQNLPIRYGLVRSLVLPHVHIQTLS</sequence>
<comment type="caution">
    <text evidence="1">The sequence shown here is derived from an EMBL/GenBank/DDBJ whole genome shotgun (WGS) entry which is preliminary data.</text>
</comment>
<dbReference type="AlphaFoldDB" id="A0A9P8C3Z9"/>
<name>A0A9P8C3Z9_9HELO</name>
<gene>
    <name evidence="1" type="ORF">BJ875DRAFT_379505</name>
</gene>
<proteinExistence type="predicted"/>
<evidence type="ECO:0000313" key="1">
    <source>
        <dbReference type="EMBL" id="KAG9232994.1"/>
    </source>
</evidence>
<accession>A0A9P8C3Z9</accession>
<protein>
    <submittedName>
        <fullName evidence="1">Uncharacterized protein</fullName>
    </submittedName>
</protein>
<organism evidence="1 2">
    <name type="scientific">Amylocarpus encephaloides</name>
    <dbReference type="NCBI Taxonomy" id="45428"/>
    <lineage>
        <taxon>Eukaryota</taxon>
        <taxon>Fungi</taxon>
        <taxon>Dikarya</taxon>
        <taxon>Ascomycota</taxon>
        <taxon>Pezizomycotina</taxon>
        <taxon>Leotiomycetes</taxon>
        <taxon>Helotiales</taxon>
        <taxon>Helotiales incertae sedis</taxon>
        <taxon>Amylocarpus</taxon>
    </lineage>
</organism>
<evidence type="ECO:0000313" key="2">
    <source>
        <dbReference type="Proteomes" id="UP000824998"/>
    </source>
</evidence>
<dbReference type="InterPro" id="IPR043519">
    <property type="entry name" value="NT_sf"/>
</dbReference>
<keyword evidence="2" id="KW-1185">Reference proteome</keyword>